<proteinExistence type="predicted"/>
<name>A0AAD5DB45_AMBAR</name>
<feature type="chain" id="PRO_5041897162" evidence="1">
    <location>
        <begin position="22"/>
        <end position="50"/>
    </location>
</feature>
<accession>A0AAD5DB45</accession>
<keyword evidence="3" id="KW-1185">Reference proteome</keyword>
<evidence type="ECO:0000313" key="2">
    <source>
        <dbReference type="EMBL" id="KAI7756539.1"/>
    </source>
</evidence>
<dbReference type="Proteomes" id="UP001206925">
    <property type="component" value="Unassembled WGS sequence"/>
</dbReference>
<reference evidence="2" key="1">
    <citation type="submission" date="2022-06" db="EMBL/GenBank/DDBJ databases">
        <title>Uncovering the hologenomic basis of an extraordinary plant invasion.</title>
        <authorList>
            <person name="Bieker V.C."/>
            <person name="Martin M.D."/>
            <person name="Gilbert T."/>
            <person name="Hodgins K."/>
            <person name="Battlay P."/>
            <person name="Petersen B."/>
            <person name="Wilson J."/>
        </authorList>
    </citation>
    <scope>NUCLEOTIDE SEQUENCE</scope>
    <source>
        <strain evidence="2">AA19_3_7</strain>
        <tissue evidence="2">Leaf</tissue>
    </source>
</reference>
<evidence type="ECO:0000256" key="1">
    <source>
        <dbReference type="SAM" id="SignalP"/>
    </source>
</evidence>
<sequence>MKFNLMSLLILLVVLAYKAQGIRHGKVSLSDTNHQDIFKVGFTSKRKHSR</sequence>
<organism evidence="2 3">
    <name type="scientific">Ambrosia artemisiifolia</name>
    <name type="common">Common ragweed</name>
    <dbReference type="NCBI Taxonomy" id="4212"/>
    <lineage>
        <taxon>Eukaryota</taxon>
        <taxon>Viridiplantae</taxon>
        <taxon>Streptophyta</taxon>
        <taxon>Embryophyta</taxon>
        <taxon>Tracheophyta</taxon>
        <taxon>Spermatophyta</taxon>
        <taxon>Magnoliopsida</taxon>
        <taxon>eudicotyledons</taxon>
        <taxon>Gunneridae</taxon>
        <taxon>Pentapetalae</taxon>
        <taxon>asterids</taxon>
        <taxon>campanulids</taxon>
        <taxon>Asterales</taxon>
        <taxon>Asteraceae</taxon>
        <taxon>Asteroideae</taxon>
        <taxon>Heliantheae alliance</taxon>
        <taxon>Heliantheae</taxon>
        <taxon>Ambrosia</taxon>
    </lineage>
</organism>
<protein>
    <submittedName>
        <fullName evidence="2">Uncharacterized protein</fullName>
    </submittedName>
</protein>
<feature type="signal peptide" evidence="1">
    <location>
        <begin position="1"/>
        <end position="21"/>
    </location>
</feature>
<evidence type="ECO:0000313" key="3">
    <source>
        <dbReference type="Proteomes" id="UP001206925"/>
    </source>
</evidence>
<gene>
    <name evidence="2" type="ORF">M8C21_008742</name>
</gene>
<keyword evidence="1" id="KW-0732">Signal</keyword>
<dbReference type="EMBL" id="JAMZMK010000352">
    <property type="protein sequence ID" value="KAI7756539.1"/>
    <property type="molecule type" value="Genomic_DNA"/>
</dbReference>
<dbReference type="AlphaFoldDB" id="A0AAD5DB45"/>
<comment type="caution">
    <text evidence="2">The sequence shown here is derived from an EMBL/GenBank/DDBJ whole genome shotgun (WGS) entry which is preliminary data.</text>
</comment>